<reference evidence="2" key="1">
    <citation type="submission" date="2023-06" db="EMBL/GenBank/DDBJ databases">
        <title>Genome-scale phylogeny and comparative genomics of the fungal order Sordariales.</title>
        <authorList>
            <consortium name="Lawrence Berkeley National Laboratory"/>
            <person name="Hensen N."/>
            <person name="Bonometti L."/>
            <person name="Westerberg I."/>
            <person name="Brannstrom I.O."/>
            <person name="Guillou S."/>
            <person name="Cros-Aarteil S."/>
            <person name="Calhoun S."/>
            <person name="Haridas S."/>
            <person name="Kuo A."/>
            <person name="Mondo S."/>
            <person name="Pangilinan J."/>
            <person name="Riley R."/>
            <person name="Labutti K."/>
            <person name="Andreopoulos B."/>
            <person name="Lipzen A."/>
            <person name="Chen C."/>
            <person name="Yanf M."/>
            <person name="Daum C."/>
            <person name="Ng V."/>
            <person name="Clum A."/>
            <person name="Steindorff A."/>
            <person name="Ohm R."/>
            <person name="Martin F."/>
            <person name="Silar P."/>
            <person name="Natvig D."/>
            <person name="Lalanne C."/>
            <person name="Gautier V."/>
            <person name="Ament-Velasquez S.L."/>
            <person name="Kruys A."/>
            <person name="Hutchinson M.I."/>
            <person name="Powell A.J."/>
            <person name="Barry K."/>
            <person name="Miller A.N."/>
            <person name="Grigoriev I.V."/>
            <person name="Debuchy R."/>
            <person name="Gladieux P."/>
            <person name="Thoren M.H."/>
            <person name="Johannesson H."/>
        </authorList>
    </citation>
    <scope>NUCLEOTIDE SEQUENCE</scope>
    <source>
        <strain evidence="2">CBS 606.72</strain>
    </source>
</reference>
<dbReference type="InterPro" id="IPR036249">
    <property type="entry name" value="Thioredoxin-like_sf"/>
</dbReference>
<dbReference type="InterPro" id="IPR051924">
    <property type="entry name" value="GST_Kappa/NadH"/>
</dbReference>
<dbReference type="GO" id="GO:0004364">
    <property type="term" value="F:glutathione transferase activity"/>
    <property type="evidence" value="ECO:0007669"/>
    <property type="project" value="TreeGrafter"/>
</dbReference>
<evidence type="ECO:0000313" key="2">
    <source>
        <dbReference type="EMBL" id="KAK0623015.1"/>
    </source>
</evidence>
<dbReference type="EMBL" id="JAULSU010000003">
    <property type="protein sequence ID" value="KAK0623015.1"/>
    <property type="molecule type" value="Genomic_DNA"/>
</dbReference>
<dbReference type="GO" id="GO:0006749">
    <property type="term" value="P:glutathione metabolic process"/>
    <property type="evidence" value="ECO:0007669"/>
    <property type="project" value="TreeGrafter"/>
</dbReference>
<dbReference type="Gene3D" id="3.40.30.10">
    <property type="entry name" value="Glutaredoxin"/>
    <property type="match status" value="1"/>
</dbReference>
<dbReference type="PANTHER" id="PTHR42943:SF13">
    <property type="entry name" value="GLUTATHIONE S-TRANSFERASE KAPPA-RELATED"/>
    <property type="match status" value="1"/>
</dbReference>
<gene>
    <name evidence="2" type="ORF">B0T14DRAFT_564420</name>
</gene>
<dbReference type="GO" id="GO:0005777">
    <property type="term" value="C:peroxisome"/>
    <property type="evidence" value="ECO:0007669"/>
    <property type="project" value="TreeGrafter"/>
</dbReference>
<dbReference type="Proteomes" id="UP001175000">
    <property type="component" value="Unassembled WGS sequence"/>
</dbReference>
<keyword evidence="3" id="KW-1185">Reference proteome</keyword>
<protein>
    <submittedName>
        <fullName evidence="2">Thioredoxin-like protein</fullName>
    </submittedName>
</protein>
<comment type="caution">
    <text evidence="2">The sequence shown here is derived from an EMBL/GenBank/DDBJ whole genome shotgun (WGS) entry which is preliminary data.</text>
</comment>
<dbReference type="SUPFAM" id="SSF52833">
    <property type="entry name" value="Thioredoxin-like"/>
    <property type="match status" value="1"/>
</dbReference>
<dbReference type="Pfam" id="PF01323">
    <property type="entry name" value="DSBA"/>
    <property type="match status" value="1"/>
</dbReference>
<dbReference type="InterPro" id="IPR001853">
    <property type="entry name" value="DSBA-like_thioredoxin_dom"/>
</dbReference>
<evidence type="ECO:0000259" key="1">
    <source>
        <dbReference type="Pfam" id="PF01323"/>
    </source>
</evidence>
<accession>A0AA40C2V8</accession>
<organism evidence="2 3">
    <name type="scientific">Immersiella caudata</name>
    <dbReference type="NCBI Taxonomy" id="314043"/>
    <lineage>
        <taxon>Eukaryota</taxon>
        <taxon>Fungi</taxon>
        <taxon>Dikarya</taxon>
        <taxon>Ascomycota</taxon>
        <taxon>Pezizomycotina</taxon>
        <taxon>Sordariomycetes</taxon>
        <taxon>Sordariomycetidae</taxon>
        <taxon>Sordariales</taxon>
        <taxon>Lasiosphaeriaceae</taxon>
        <taxon>Immersiella</taxon>
    </lineage>
</organism>
<dbReference type="AlphaFoldDB" id="A0AA40C2V8"/>
<proteinExistence type="predicted"/>
<name>A0AA40C2V8_9PEZI</name>
<sequence length="249" mass="27819">MGGRIDCYVDICSFYSYIIFLDILQNRSLLKSHSVTVEFHPILLGAINAGSGNKPPWALPAKAIYGLYEGRRVLGRFPLVPIQFPADLMSVSLTVLPLRALHFIKRTYPDPEVFTTTLHYFFHSFWAPPNVNMTRPENVAKALSEVPAVFNGISVGSAASDRRLFSKQEVEAIMNGAGFQEMKDLLKETTQRALDQGAFGAPWLWATNDAGVSEPFFGSDRFHFVYKFLGLPYQDVALLPPTDENKAKL</sequence>
<dbReference type="GO" id="GO:0005739">
    <property type="term" value="C:mitochondrion"/>
    <property type="evidence" value="ECO:0007669"/>
    <property type="project" value="TreeGrafter"/>
</dbReference>
<dbReference type="GO" id="GO:0004602">
    <property type="term" value="F:glutathione peroxidase activity"/>
    <property type="evidence" value="ECO:0007669"/>
    <property type="project" value="TreeGrafter"/>
</dbReference>
<evidence type="ECO:0000313" key="3">
    <source>
        <dbReference type="Proteomes" id="UP001175000"/>
    </source>
</evidence>
<feature type="domain" description="DSBA-like thioredoxin" evidence="1">
    <location>
        <begin position="5"/>
        <end position="228"/>
    </location>
</feature>
<dbReference type="PANTHER" id="PTHR42943">
    <property type="entry name" value="GLUTATHIONE S-TRANSFERASE KAPPA"/>
    <property type="match status" value="1"/>
</dbReference>